<evidence type="ECO:0000256" key="1">
    <source>
        <dbReference type="SAM" id="MobiDB-lite"/>
    </source>
</evidence>
<evidence type="ECO:0000313" key="3">
    <source>
        <dbReference type="EMBL" id="SNS87834.1"/>
    </source>
</evidence>
<dbReference type="Pfam" id="PF04480">
    <property type="entry name" value="DUF559"/>
    <property type="match status" value="1"/>
</dbReference>
<gene>
    <name evidence="3" type="ORF">SAMN06893096_109184</name>
</gene>
<keyword evidence="4" id="KW-1185">Reference proteome</keyword>
<dbReference type="InterPro" id="IPR007569">
    <property type="entry name" value="DUF559"/>
</dbReference>
<protein>
    <recommendedName>
        <fullName evidence="2">DUF559 domain-containing protein</fullName>
    </recommendedName>
</protein>
<organism evidence="3 4">
    <name type="scientific">Geodermatophilus pulveris</name>
    <dbReference type="NCBI Taxonomy" id="1564159"/>
    <lineage>
        <taxon>Bacteria</taxon>
        <taxon>Bacillati</taxon>
        <taxon>Actinomycetota</taxon>
        <taxon>Actinomycetes</taxon>
        <taxon>Geodermatophilales</taxon>
        <taxon>Geodermatophilaceae</taxon>
        <taxon>Geodermatophilus</taxon>
    </lineage>
</organism>
<dbReference type="AlphaFoldDB" id="A0A239I666"/>
<feature type="region of interest" description="Disordered" evidence="1">
    <location>
        <begin position="1"/>
        <end position="20"/>
    </location>
</feature>
<dbReference type="Gene3D" id="3.40.960.10">
    <property type="entry name" value="VSR Endonuclease"/>
    <property type="match status" value="1"/>
</dbReference>
<dbReference type="SUPFAM" id="SSF52980">
    <property type="entry name" value="Restriction endonuclease-like"/>
    <property type="match status" value="1"/>
</dbReference>
<dbReference type="EMBL" id="FZOO01000009">
    <property type="protein sequence ID" value="SNS87834.1"/>
    <property type="molecule type" value="Genomic_DNA"/>
</dbReference>
<dbReference type="Proteomes" id="UP000198373">
    <property type="component" value="Unassembled WGS sequence"/>
</dbReference>
<accession>A0A239I666</accession>
<name>A0A239I666_9ACTN</name>
<evidence type="ECO:0000259" key="2">
    <source>
        <dbReference type="Pfam" id="PF04480"/>
    </source>
</evidence>
<feature type="domain" description="DUF559" evidence="2">
    <location>
        <begin position="238"/>
        <end position="295"/>
    </location>
</feature>
<evidence type="ECO:0000313" key="4">
    <source>
        <dbReference type="Proteomes" id="UP000198373"/>
    </source>
</evidence>
<dbReference type="RefSeq" id="WP_179224628.1">
    <property type="nucleotide sequence ID" value="NZ_FZOO01000009.1"/>
</dbReference>
<sequence length="297" mass="32604">MVHAVPERMPPSKITGPTTRSHLREAGLAERELRHPQVTRLSRDTDLPRSLAGDLRVRFAAVLLTAPAGAVLSHLSAADVWHLQVPLQGRTDQRVHLTVPGASQAGSSADRRLYRIPVEPGDVVRQWSMPVTTPARTWRDLAGVLAPPALLAVTDQLLNGLASRRELQEALVLRPEGRGCARARAVLPVGDPRAESPMESVLRWLVHSAGLPSPELQYPVRDAAGTLLGRADSAWPGHRVLVEFDGDVHRERDVFVRDLRRQNALLAAGWTVLRFTSADVLGRPDEVVAEIRRALTR</sequence>
<dbReference type="InterPro" id="IPR011335">
    <property type="entry name" value="Restrct_endonuc-II-like"/>
</dbReference>
<reference evidence="4" key="1">
    <citation type="submission" date="2017-06" db="EMBL/GenBank/DDBJ databases">
        <authorList>
            <person name="Varghese N."/>
            <person name="Submissions S."/>
        </authorList>
    </citation>
    <scope>NUCLEOTIDE SEQUENCE [LARGE SCALE GENOMIC DNA]</scope>
    <source>
        <strain evidence="4">DSM 46839</strain>
    </source>
</reference>
<proteinExistence type="predicted"/>